<evidence type="ECO:0000313" key="6">
    <source>
        <dbReference type="Proteomes" id="UP000448575"/>
    </source>
</evidence>
<comment type="cofactor">
    <cofactor evidence="2">
        <name>Fe cation</name>
        <dbReference type="ChEBI" id="CHEBI:24875"/>
    </cofactor>
    <text evidence="2">Binds 1 Fe cation per subunit.</text>
</comment>
<accession>A0A6N9HE77</accession>
<dbReference type="Gene3D" id="2.60.120.10">
    <property type="entry name" value="Jelly Rolls"/>
    <property type="match status" value="1"/>
</dbReference>
<feature type="domain" description="Pirin N-terminal" evidence="4">
    <location>
        <begin position="8"/>
        <end position="96"/>
    </location>
</feature>
<feature type="binding site" evidence="2">
    <location>
        <position position="35"/>
    </location>
    <ligand>
        <name>Fe cation</name>
        <dbReference type="ChEBI" id="CHEBI:24875"/>
    </ligand>
</feature>
<dbReference type="Proteomes" id="UP000448575">
    <property type="component" value="Unassembled WGS sequence"/>
</dbReference>
<feature type="binding site" evidence="2">
    <location>
        <position position="77"/>
    </location>
    <ligand>
        <name>Fe cation</name>
        <dbReference type="ChEBI" id="CHEBI:24875"/>
    </ligand>
</feature>
<name>A0A6N9HE77_9BURK</name>
<dbReference type="InterPro" id="IPR011051">
    <property type="entry name" value="RmlC_Cupin_sf"/>
</dbReference>
<sequence>MSPQGLGHMLKPFVLLELFDMDLRDQASQCSIHPHSGIATITVITDGDVRFDDPTGGAGHIGFGGFEWMRAGAGVWHGKELSAGMSQRVKGYQLWLALGREREHAAVDSQYVEAKNVPTAGPARVILGAYKGRSSPARSPAGVTLLLVSLPANAQWTFSPAAGQRVAWLAMASGGLVGPTHAQAGQLVVFEAGEQAVNLHAGPDEPAVFVVGSAIEHPFELHIGTHSVHTSRQSLAKGVANIKRLRKQLVAAGDRYSAAERLPVFGK</sequence>
<evidence type="ECO:0000313" key="5">
    <source>
        <dbReference type="EMBL" id="MYN01165.1"/>
    </source>
</evidence>
<evidence type="ECO:0000259" key="4">
    <source>
        <dbReference type="Pfam" id="PF02678"/>
    </source>
</evidence>
<reference evidence="5 6" key="1">
    <citation type="submission" date="2019-12" db="EMBL/GenBank/DDBJ databases">
        <title>Novel species isolated from a subtropical stream in China.</title>
        <authorList>
            <person name="Lu H."/>
        </authorList>
    </citation>
    <scope>NUCLEOTIDE SEQUENCE [LARGE SCALE GENOMIC DNA]</scope>
    <source>
        <strain evidence="5 6">DS3</strain>
    </source>
</reference>
<dbReference type="PANTHER" id="PTHR13903:SF8">
    <property type="entry name" value="PIRIN"/>
    <property type="match status" value="1"/>
</dbReference>
<dbReference type="AlphaFoldDB" id="A0A6N9HE77"/>
<keyword evidence="6" id="KW-1185">Reference proteome</keyword>
<feature type="binding site" evidence="2">
    <location>
        <position position="80"/>
    </location>
    <ligand>
        <name>Fe cation</name>
        <dbReference type="ChEBI" id="CHEBI:24875"/>
    </ligand>
</feature>
<comment type="caution">
    <text evidence="5">The sequence shown here is derived from an EMBL/GenBank/DDBJ whole genome shotgun (WGS) entry which is preliminary data.</text>
</comment>
<organism evidence="5 6">
    <name type="scientific">Pseudoduganella guangdongensis</name>
    <dbReference type="NCBI Taxonomy" id="2692179"/>
    <lineage>
        <taxon>Bacteria</taxon>
        <taxon>Pseudomonadati</taxon>
        <taxon>Pseudomonadota</taxon>
        <taxon>Betaproteobacteria</taxon>
        <taxon>Burkholderiales</taxon>
        <taxon>Oxalobacteraceae</taxon>
        <taxon>Telluria group</taxon>
        <taxon>Pseudoduganella</taxon>
    </lineage>
</organism>
<comment type="similarity">
    <text evidence="1 3">Belongs to the pirin family.</text>
</comment>
<keyword evidence="2" id="KW-0479">Metal-binding</keyword>
<dbReference type="PANTHER" id="PTHR13903">
    <property type="entry name" value="PIRIN-RELATED"/>
    <property type="match status" value="1"/>
</dbReference>
<dbReference type="InterPro" id="IPR014710">
    <property type="entry name" value="RmlC-like_jellyroll"/>
</dbReference>
<dbReference type="SUPFAM" id="SSF51182">
    <property type="entry name" value="RmlC-like cupins"/>
    <property type="match status" value="1"/>
</dbReference>
<dbReference type="GO" id="GO:0046872">
    <property type="term" value="F:metal ion binding"/>
    <property type="evidence" value="ECO:0007669"/>
    <property type="project" value="UniProtKB-KW"/>
</dbReference>
<feature type="binding site" evidence="2">
    <location>
        <position position="33"/>
    </location>
    <ligand>
        <name>Fe cation</name>
        <dbReference type="ChEBI" id="CHEBI:24875"/>
    </ligand>
</feature>
<protein>
    <submittedName>
        <fullName evidence="5">Pirin family protein</fullName>
    </submittedName>
</protein>
<dbReference type="InterPro" id="IPR012093">
    <property type="entry name" value="Pirin"/>
</dbReference>
<dbReference type="InterPro" id="IPR003829">
    <property type="entry name" value="Pirin_N_dom"/>
</dbReference>
<gene>
    <name evidence="5" type="ORF">GTP41_03535</name>
</gene>
<proteinExistence type="inferred from homology"/>
<keyword evidence="2" id="KW-0408">Iron</keyword>
<evidence type="ECO:0000256" key="3">
    <source>
        <dbReference type="RuleBase" id="RU003457"/>
    </source>
</evidence>
<dbReference type="Pfam" id="PF02678">
    <property type="entry name" value="Pirin"/>
    <property type="match status" value="1"/>
</dbReference>
<dbReference type="PIRSF" id="PIRSF006232">
    <property type="entry name" value="Pirin"/>
    <property type="match status" value="1"/>
</dbReference>
<evidence type="ECO:0000256" key="1">
    <source>
        <dbReference type="ARBA" id="ARBA00008416"/>
    </source>
</evidence>
<dbReference type="EMBL" id="WWCJ01000002">
    <property type="protein sequence ID" value="MYN01165.1"/>
    <property type="molecule type" value="Genomic_DNA"/>
</dbReference>
<evidence type="ECO:0000256" key="2">
    <source>
        <dbReference type="PIRSR" id="PIRSR006232-1"/>
    </source>
</evidence>